<comment type="caution">
    <text evidence="3">The sequence shown here is derived from an EMBL/GenBank/DDBJ whole genome shotgun (WGS) entry which is preliminary data.</text>
</comment>
<dbReference type="EMBL" id="BSDZ01000038">
    <property type="protein sequence ID" value="GLI66700.1"/>
    <property type="molecule type" value="Genomic_DNA"/>
</dbReference>
<feature type="domain" description="FAS1" evidence="2">
    <location>
        <begin position="22"/>
        <end position="170"/>
    </location>
</feature>
<dbReference type="SMART" id="SM00554">
    <property type="entry name" value="FAS1"/>
    <property type="match status" value="3"/>
</dbReference>
<dbReference type="Proteomes" id="UP001165090">
    <property type="component" value="Unassembled WGS sequence"/>
</dbReference>
<proteinExistence type="predicted"/>
<reference evidence="3 4" key="1">
    <citation type="journal article" date="2023" name="IScience">
        <title>Expanded male sex-determining region conserved during the evolution of homothallism in the green alga Volvox.</title>
        <authorList>
            <person name="Yamamoto K."/>
            <person name="Matsuzaki R."/>
            <person name="Mahakham W."/>
            <person name="Heman W."/>
            <person name="Sekimoto H."/>
            <person name="Kawachi M."/>
            <person name="Minakuchi Y."/>
            <person name="Toyoda A."/>
            <person name="Nozaki H."/>
        </authorList>
    </citation>
    <scope>NUCLEOTIDE SEQUENCE [LARGE SCALE GENOMIC DNA]</scope>
    <source>
        <strain evidence="3 4">NIES-4468</strain>
    </source>
</reference>
<feature type="domain" description="FAS1" evidence="2">
    <location>
        <begin position="335"/>
        <end position="482"/>
    </location>
</feature>
<dbReference type="InterPro" id="IPR000782">
    <property type="entry name" value="FAS1_domain"/>
</dbReference>
<protein>
    <recommendedName>
        <fullName evidence="2">FAS1 domain-containing protein</fullName>
    </recommendedName>
</protein>
<gene>
    <name evidence="3" type="ORF">VaNZ11_010577</name>
</gene>
<feature type="signal peptide" evidence="1">
    <location>
        <begin position="1"/>
        <end position="22"/>
    </location>
</feature>
<evidence type="ECO:0000313" key="4">
    <source>
        <dbReference type="Proteomes" id="UP001165090"/>
    </source>
</evidence>
<accession>A0ABQ5S9Z8</accession>
<dbReference type="InterPro" id="IPR036378">
    <property type="entry name" value="FAS1_dom_sf"/>
</dbReference>
<sequence length="521" mass="54813">MRREAFILLSACLMSFGAGISAQTIYSTLKSFSNLTYFSSSVDDANLTATLSDPSLNLTLFVPSDAAFTALENQLNVSGDVFFAPSTAPKWATVLKYHFISPSTLTGNIANGSYTNAYGGTSLKITKGISGNATVNSTVFKIAGVGSDATIVQANISAGNSTIHIVDSVLLPFYANISSGLSRNSNLTTLNKLTTTLANNTAFLNVLGNLNTEYTVLAPVNSAWSNQDPNVNATLTNYVSSNVGLAYLWNYHLIPKPVVFDPAKFFNASINQTTVSVTTVSGLSLTLVREGSVTTIVSPNGNATIITSFNVGLTSSASYRTAIHLISQALVPPVPRSPREVFSLRKDIGNFLSVLGNSSQASLLDNPWFVGTILAPTDAAFAALLKQYGYTLEQLIAGSSGVNELINLHVFKPAVSLAGLANGLTNITVKDGNVILKANKSSSTGSVKFISQGSSANVVGVDYYIGSVPFGNGTFIVIDAVLLPTQFDIGSGSGPKMAPTPLTLLLSTLFAVSVLRFFEKL</sequence>
<dbReference type="PANTHER" id="PTHR10900">
    <property type="entry name" value="PERIOSTIN-RELATED"/>
    <property type="match status" value="1"/>
</dbReference>
<feature type="chain" id="PRO_5046853381" description="FAS1 domain-containing protein" evidence="1">
    <location>
        <begin position="23"/>
        <end position="521"/>
    </location>
</feature>
<evidence type="ECO:0000256" key="1">
    <source>
        <dbReference type="SAM" id="SignalP"/>
    </source>
</evidence>
<organism evidence="3 4">
    <name type="scientific">Volvox africanus</name>
    <dbReference type="NCBI Taxonomy" id="51714"/>
    <lineage>
        <taxon>Eukaryota</taxon>
        <taxon>Viridiplantae</taxon>
        <taxon>Chlorophyta</taxon>
        <taxon>core chlorophytes</taxon>
        <taxon>Chlorophyceae</taxon>
        <taxon>CS clade</taxon>
        <taxon>Chlamydomonadales</taxon>
        <taxon>Volvocaceae</taxon>
        <taxon>Volvox</taxon>
    </lineage>
</organism>
<keyword evidence="1" id="KW-0732">Signal</keyword>
<dbReference type="PANTHER" id="PTHR10900:SF77">
    <property type="entry name" value="FI19380P1"/>
    <property type="match status" value="1"/>
</dbReference>
<name>A0ABQ5S9Z8_9CHLO</name>
<evidence type="ECO:0000259" key="2">
    <source>
        <dbReference type="PROSITE" id="PS50213"/>
    </source>
</evidence>
<dbReference type="InterPro" id="IPR050904">
    <property type="entry name" value="Adhesion/Biosynth-related"/>
</dbReference>
<feature type="domain" description="FAS1" evidence="2">
    <location>
        <begin position="174"/>
        <end position="330"/>
    </location>
</feature>
<dbReference type="SUPFAM" id="SSF82153">
    <property type="entry name" value="FAS1 domain"/>
    <property type="match status" value="3"/>
</dbReference>
<evidence type="ECO:0000313" key="3">
    <source>
        <dbReference type="EMBL" id="GLI66700.1"/>
    </source>
</evidence>
<dbReference type="Gene3D" id="2.30.180.10">
    <property type="entry name" value="FAS1 domain"/>
    <property type="match status" value="3"/>
</dbReference>
<dbReference type="Pfam" id="PF02469">
    <property type="entry name" value="Fasciclin"/>
    <property type="match status" value="3"/>
</dbReference>
<dbReference type="PROSITE" id="PS50213">
    <property type="entry name" value="FAS1"/>
    <property type="match status" value="3"/>
</dbReference>
<keyword evidence="4" id="KW-1185">Reference proteome</keyword>